<dbReference type="AlphaFoldDB" id="A0A3T0D5A6"/>
<evidence type="ECO:0008006" key="3">
    <source>
        <dbReference type="Google" id="ProtNLM"/>
    </source>
</evidence>
<dbReference type="RefSeq" id="WP_127351630.1">
    <property type="nucleotide sequence ID" value="NZ_CP034791.1"/>
</dbReference>
<organism evidence="1 2">
    <name type="scientific">Caldicellulosiruptor changbaiensis</name>
    <dbReference type="NCBI Taxonomy" id="1222016"/>
    <lineage>
        <taxon>Bacteria</taxon>
        <taxon>Bacillati</taxon>
        <taxon>Bacillota</taxon>
        <taxon>Bacillota incertae sedis</taxon>
        <taxon>Caldicellulosiruptorales</taxon>
        <taxon>Caldicellulosiruptoraceae</taxon>
        <taxon>Caldicellulosiruptor</taxon>
    </lineage>
</organism>
<dbReference type="EMBL" id="CP034791">
    <property type="protein sequence ID" value="AZT90122.1"/>
    <property type="molecule type" value="Genomic_DNA"/>
</dbReference>
<evidence type="ECO:0000313" key="2">
    <source>
        <dbReference type="Proteomes" id="UP000282930"/>
    </source>
</evidence>
<gene>
    <name evidence="1" type="ORF">ELD05_05390</name>
</gene>
<keyword evidence="2" id="KW-1185">Reference proteome</keyword>
<dbReference type="Proteomes" id="UP000282930">
    <property type="component" value="Chromosome"/>
</dbReference>
<sequence length="475" mass="55062">MNEINNYITLYRQNLINEILNLIDNSNHQITGEIINVNGDNLILNINSQTIVAKNLSSFSFKEGDKVWLSSPRYQDGKLTFKIVELLPQNTRTNSDVSSNDNLSNITFAKSQNSDVERDISNKIENLIRFTKPESFLFIKSDKIPNSLLEFAKRNKVFLGTITIEKEGELERLIIKVGEKTFEIENELNTFYLQGKIKEGKIFSGDNNLFLFVFDKEKGLILIPKETVVNKEFKDIILSIFSNIRIEPKEEKDFLAILSLILAKRPITKEEFMMERAQLNKFLDSLNKVFANKHQGQDLDKENLIINTKEGFFLFKLLSRDDKAFEQKVVQILNDLRFNQKENVQFDFGSFYLNIFNFKLNINEKPFELQFFVNRKKGTNMKVNSVMIRINTQTLGCIGVYVKKISQNTFKAMIASDRLFTLKLIESKANELISALKERGYKLEIDYKMEDTSTTNVILDFLMCEAPIQKIDMKV</sequence>
<proteinExistence type="predicted"/>
<dbReference type="KEGG" id="ccha:ELD05_05390"/>
<reference evidence="1 2" key="1">
    <citation type="submission" date="2018-12" db="EMBL/GenBank/DDBJ databases">
        <title>Genome sequence from the cellulolytic species, Caldicellulosiruptor changbaiensis.</title>
        <authorList>
            <person name="Blumer-Schuette S.E."/>
            <person name="Mendoza C."/>
        </authorList>
    </citation>
    <scope>NUCLEOTIDE SEQUENCE [LARGE SCALE GENOMIC DNA]</scope>
    <source>
        <strain evidence="1 2">CBS-Z</strain>
    </source>
</reference>
<name>A0A3T0D5A6_9FIRM</name>
<evidence type="ECO:0000313" key="1">
    <source>
        <dbReference type="EMBL" id="AZT90122.1"/>
    </source>
</evidence>
<accession>A0A3T0D5A6</accession>
<protein>
    <recommendedName>
        <fullName evidence="3">Flagellar hook-length control protein FliK</fullName>
    </recommendedName>
</protein>